<evidence type="ECO:0000256" key="2">
    <source>
        <dbReference type="ARBA" id="ARBA00022980"/>
    </source>
</evidence>
<evidence type="ECO:0000256" key="6">
    <source>
        <dbReference type="RuleBase" id="RU003477"/>
    </source>
</evidence>
<dbReference type="Proteomes" id="UP000228996">
    <property type="component" value="Unassembled WGS sequence"/>
</dbReference>
<dbReference type="InterPro" id="IPR041988">
    <property type="entry name" value="Ribosomal_uL24_KOW"/>
</dbReference>
<gene>
    <name evidence="5" type="primary">rplX</name>
    <name evidence="8" type="ORF">COT44_00610</name>
</gene>
<dbReference type="NCBIfam" id="TIGR01079">
    <property type="entry name" value="rplX_bact"/>
    <property type="match status" value="1"/>
</dbReference>
<dbReference type="SUPFAM" id="SSF50104">
    <property type="entry name" value="Translation proteins SH3-like domain"/>
    <property type="match status" value="1"/>
</dbReference>
<dbReference type="InterPro" id="IPR057264">
    <property type="entry name" value="Ribosomal_uL24_C"/>
</dbReference>
<dbReference type="HAMAP" id="MF_01326_B">
    <property type="entry name" value="Ribosomal_uL24_B"/>
    <property type="match status" value="1"/>
</dbReference>
<protein>
    <recommendedName>
        <fullName evidence="4 5">Large ribosomal subunit protein uL24</fullName>
    </recommendedName>
</protein>
<evidence type="ECO:0000313" key="8">
    <source>
        <dbReference type="EMBL" id="PIU04011.1"/>
    </source>
</evidence>
<dbReference type="Gene3D" id="2.30.30.30">
    <property type="match status" value="1"/>
</dbReference>
<organism evidence="8 9">
    <name type="scientific">Candidatus Shapirobacteria bacterium CG08_land_8_20_14_0_20_39_18</name>
    <dbReference type="NCBI Taxonomy" id="1974883"/>
    <lineage>
        <taxon>Bacteria</taxon>
        <taxon>Candidatus Shapironibacteriota</taxon>
    </lineage>
</organism>
<dbReference type="GO" id="GO:0003735">
    <property type="term" value="F:structural constituent of ribosome"/>
    <property type="evidence" value="ECO:0007669"/>
    <property type="project" value="InterPro"/>
</dbReference>
<dbReference type="CDD" id="cd06089">
    <property type="entry name" value="KOW_RPL26"/>
    <property type="match status" value="1"/>
</dbReference>
<evidence type="ECO:0000256" key="4">
    <source>
        <dbReference type="ARBA" id="ARBA00035206"/>
    </source>
</evidence>
<evidence type="ECO:0000256" key="1">
    <source>
        <dbReference type="ARBA" id="ARBA00010618"/>
    </source>
</evidence>
<feature type="domain" description="KOW" evidence="7">
    <location>
        <begin position="2"/>
        <end position="29"/>
    </location>
</feature>
<dbReference type="InterPro" id="IPR014722">
    <property type="entry name" value="Rib_uL2_dom2"/>
</dbReference>
<keyword evidence="5" id="KW-0699">rRNA-binding</keyword>
<dbReference type="InterPro" id="IPR008991">
    <property type="entry name" value="Translation_prot_SH3-like_sf"/>
</dbReference>
<evidence type="ECO:0000256" key="5">
    <source>
        <dbReference type="HAMAP-Rule" id="MF_01326"/>
    </source>
</evidence>
<evidence type="ECO:0000259" key="7">
    <source>
        <dbReference type="SMART" id="SM00739"/>
    </source>
</evidence>
<comment type="subunit">
    <text evidence="5">Part of the 50S ribosomal subunit.</text>
</comment>
<comment type="caution">
    <text evidence="8">The sequence shown here is derived from an EMBL/GenBank/DDBJ whole genome shotgun (WGS) entry which is preliminary data.</text>
</comment>
<dbReference type="InterPro" id="IPR003256">
    <property type="entry name" value="Ribosomal_uL24"/>
</dbReference>
<comment type="function">
    <text evidence="5">One of two assembly initiator proteins, it binds directly to the 5'-end of the 23S rRNA, where it nucleates assembly of the 50S subunit.</text>
</comment>
<dbReference type="Pfam" id="PF00467">
    <property type="entry name" value="KOW"/>
    <property type="match status" value="1"/>
</dbReference>
<keyword evidence="5" id="KW-0694">RNA-binding</keyword>
<comment type="function">
    <text evidence="5">One of the proteins that surrounds the polypeptide exit tunnel on the outside of the subunit.</text>
</comment>
<keyword evidence="2 5" id="KW-0689">Ribosomal protein</keyword>
<dbReference type="Pfam" id="PF17136">
    <property type="entry name" value="ribosomal_L24"/>
    <property type="match status" value="1"/>
</dbReference>
<name>A0A2M6XEA0_9BACT</name>
<dbReference type="PANTHER" id="PTHR12903">
    <property type="entry name" value="MITOCHONDRIAL RIBOSOMAL PROTEIN L24"/>
    <property type="match status" value="1"/>
</dbReference>
<evidence type="ECO:0000313" key="9">
    <source>
        <dbReference type="Proteomes" id="UP000228996"/>
    </source>
</evidence>
<keyword evidence="3 5" id="KW-0687">Ribonucleoprotein</keyword>
<dbReference type="SMART" id="SM00739">
    <property type="entry name" value="KOW"/>
    <property type="match status" value="1"/>
</dbReference>
<dbReference type="AlphaFoldDB" id="A0A2M6XEA0"/>
<comment type="similarity">
    <text evidence="1 5 6">Belongs to the universal ribosomal protein uL24 family.</text>
</comment>
<dbReference type="PROSITE" id="PS01108">
    <property type="entry name" value="RIBOSOMAL_L24"/>
    <property type="match status" value="1"/>
</dbReference>
<dbReference type="GO" id="GO:0005840">
    <property type="term" value="C:ribosome"/>
    <property type="evidence" value="ECO:0007669"/>
    <property type="project" value="UniProtKB-KW"/>
</dbReference>
<reference evidence="9" key="1">
    <citation type="submission" date="2017-09" db="EMBL/GenBank/DDBJ databases">
        <title>Depth-based differentiation of microbial function through sediment-hosted aquifers and enrichment of novel symbionts in the deep terrestrial subsurface.</title>
        <authorList>
            <person name="Probst A.J."/>
            <person name="Ladd B."/>
            <person name="Jarett J.K."/>
            <person name="Geller-Mcgrath D.E."/>
            <person name="Sieber C.M.K."/>
            <person name="Emerson J.B."/>
            <person name="Anantharaman K."/>
            <person name="Thomas B.C."/>
            <person name="Malmstrom R."/>
            <person name="Stieglmeier M."/>
            <person name="Klingl A."/>
            <person name="Woyke T."/>
            <person name="Ryan C.M."/>
            <person name="Banfield J.F."/>
        </authorList>
    </citation>
    <scope>NUCLEOTIDE SEQUENCE [LARGE SCALE GENOMIC DNA]</scope>
</reference>
<proteinExistence type="inferred from homology"/>
<dbReference type="GO" id="GO:0019843">
    <property type="term" value="F:rRNA binding"/>
    <property type="evidence" value="ECO:0007669"/>
    <property type="project" value="UniProtKB-UniRule"/>
</dbReference>
<dbReference type="GO" id="GO:1990904">
    <property type="term" value="C:ribonucleoprotein complex"/>
    <property type="evidence" value="ECO:0007669"/>
    <property type="project" value="UniProtKB-KW"/>
</dbReference>
<accession>A0A2M6XEA0</accession>
<dbReference type="EMBL" id="PEYO01000002">
    <property type="protein sequence ID" value="PIU04011.1"/>
    <property type="molecule type" value="Genomic_DNA"/>
</dbReference>
<dbReference type="InterPro" id="IPR005825">
    <property type="entry name" value="Ribosomal_uL24_CS"/>
</dbReference>
<dbReference type="InterPro" id="IPR005824">
    <property type="entry name" value="KOW"/>
</dbReference>
<dbReference type="GO" id="GO:0006412">
    <property type="term" value="P:translation"/>
    <property type="evidence" value="ECO:0007669"/>
    <property type="project" value="UniProtKB-UniRule"/>
</dbReference>
<evidence type="ECO:0000256" key="3">
    <source>
        <dbReference type="ARBA" id="ARBA00023274"/>
    </source>
</evidence>
<sequence>MKIKKGDKVKVMAGKDKGRTGTVEKVFIKAGKILVGGVNIYKKHAKSRDGKDKGGIIDITKPLPASSLSLICPKCGKVVRVGYQVEKSGEKNRICKKCKEVI</sequence>